<dbReference type="GO" id="GO:0005811">
    <property type="term" value="C:lipid droplet"/>
    <property type="evidence" value="ECO:0007669"/>
    <property type="project" value="UniProtKB-SubCell"/>
</dbReference>
<dbReference type="Proteomes" id="UP000520463">
    <property type="component" value="Unassembled WGS sequence"/>
</dbReference>
<protein>
    <submittedName>
        <fullName evidence="4">PLIN5 protein</fullName>
    </submittedName>
</protein>
<organism evidence="4 5">
    <name type="scientific">Formicarius rufipectus</name>
    <dbReference type="NCBI Taxonomy" id="1118560"/>
    <lineage>
        <taxon>Eukaryota</taxon>
        <taxon>Metazoa</taxon>
        <taxon>Chordata</taxon>
        <taxon>Craniata</taxon>
        <taxon>Vertebrata</taxon>
        <taxon>Euteleostomi</taxon>
        <taxon>Archelosauria</taxon>
        <taxon>Archosauria</taxon>
        <taxon>Dinosauria</taxon>
        <taxon>Saurischia</taxon>
        <taxon>Theropoda</taxon>
        <taxon>Coelurosauria</taxon>
        <taxon>Aves</taxon>
        <taxon>Neognathae</taxon>
        <taxon>Neoaves</taxon>
        <taxon>Telluraves</taxon>
        <taxon>Australaves</taxon>
        <taxon>Passeriformes</taxon>
        <taxon>Formicariidae</taxon>
        <taxon>Formicarius</taxon>
    </lineage>
</organism>
<dbReference type="AlphaFoldDB" id="A0A7L0N868"/>
<comment type="caution">
    <text evidence="4">The sequence shown here is derived from an EMBL/GenBank/DDBJ whole genome shotgun (WGS) entry which is preliminary data.</text>
</comment>
<dbReference type="PANTHER" id="PTHR14024:SF11">
    <property type="entry name" value="PERILIPIN-3"/>
    <property type="match status" value="1"/>
</dbReference>
<evidence type="ECO:0000256" key="1">
    <source>
        <dbReference type="ARBA" id="ARBA00004502"/>
    </source>
</evidence>
<comment type="similarity">
    <text evidence="2">Belongs to the perilipin family.</text>
</comment>
<dbReference type="EMBL" id="VXAU01001891">
    <property type="protein sequence ID" value="NXK89507.1"/>
    <property type="molecule type" value="Genomic_DNA"/>
</dbReference>
<dbReference type="SUPFAM" id="SSF109775">
    <property type="entry name" value="Mannose-6-phosphate receptor binding protein 1 (Tip47), C-terminal domain"/>
    <property type="match status" value="1"/>
</dbReference>
<dbReference type="GO" id="GO:0010890">
    <property type="term" value="P:positive regulation of triglyceride storage"/>
    <property type="evidence" value="ECO:0007669"/>
    <property type="project" value="TreeGrafter"/>
</dbReference>
<gene>
    <name evidence="4" type="primary">Plin5</name>
    <name evidence="4" type="ORF">FORRUF_R15140</name>
</gene>
<evidence type="ECO:0000313" key="5">
    <source>
        <dbReference type="Proteomes" id="UP000520463"/>
    </source>
</evidence>
<accession>A0A7L0N868</accession>
<dbReference type="PANTHER" id="PTHR14024">
    <property type="entry name" value="PERILIPIN"/>
    <property type="match status" value="1"/>
</dbReference>
<evidence type="ECO:0000256" key="2">
    <source>
        <dbReference type="ARBA" id="ARBA00006311"/>
    </source>
</evidence>
<dbReference type="GO" id="GO:0005829">
    <property type="term" value="C:cytosol"/>
    <property type="evidence" value="ECO:0007669"/>
    <property type="project" value="TreeGrafter"/>
</dbReference>
<name>A0A7L0N868_9PASS</name>
<dbReference type="Pfam" id="PF03036">
    <property type="entry name" value="Perilipin"/>
    <property type="match status" value="1"/>
</dbReference>
<keyword evidence="5" id="KW-1185">Reference proteome</keyword>
<proteinExistence type="inferred from homology"/>
<dbReference type="InterPro" id="IPR004279">
    <property type="entry name" value="Perilipin"/>
</dbReference>
<dbReference type="Gene3D" id="1.20.120.340">
    <property type="entry name" value="Flagellar protein FliS"/>
    <property type="match status" value="1"/>
</dbReference>
<comment type="subcellular location">
    <subcellularLocation>
        <location evidence="1">Lipid droplet</location>
    </subcellularLocation>
</comment>
<sequence>TGAPQVEAPTPSTLRGLLHQLHGTCAHLASGAHALPSSVQETSGHVQHGMKGVEASLARASSCHDLPGSVVARARLGIDELLGHVGQRAPLPWLVGPFAPALVETPEGIEVEMAKWEGCATVG</sequence>
<evidence type="ECO:0000256" key="3">
    <source>
        <dbReference type="ARBA" id="ARBA00022677"/>
    </source>
</evidence>
<evidence type="ECO:0000313" key="4">
    <source>
        <dbReference type="EMBL" id="NXK89507.1"/>
    </source>
</evidence>
<feature type="non-terminal residue" evidence="4">
    <location>
        <position position="123"/>
    </location>
</feature>
<feature type="non-terminal residue" evidence="4">
    <location>
        <position position="1"/>
    </location>
</feature>
<dbReference type="GO" id="GO:0019915">
    <property type="term" value="P:lipid storage"/>
    <property type="evidence" value="ECO:0007669"/>
    <property type="project" value="TreeGrafter"/>
</dbReference>
<dbReference type="OrthoDB" id="376826at2759"/>
<keyword evidence="3" id="KW-0551">Lipid droplet</keyword>
<reference evidence="4 5" key="1">
    <citation type="submission" date="2019-09" db="EMBL/GenBank/DDBJ databases">
        <title>Bird 10,000 Genomes (B10K) Project - Family phase.</title>
        <authorList>
            <person name="Zhang G."/>
        </authorList>
    </citation>
    <scope>NUCLEOTIDE SEQUENCE [LARGE SCALE GENOMIC DNA]</scope>
    <source>
        <strain evidence="4">B10K-DU-001-43</strain>
        <tissue evidence="4">Muscle</tissue>
    </source>
</reference>